<dbReference type="PANTHER" id="PTHR12128:SF66">
    <property type="entry name" value="4-HYDROXY-2-OXOGLUTARATE ALDOLASE, MITOCHONDRIAL"/>
    <property type="match status" value="1"/>
</dbReference>
<name>A0ABN2M8X9_9MICO</name>
<dbReference type="CDD" id="cd00408">
    <property type="entry name" value="DHDPS-like"/>
    <property type="match status" value="1"/>
</dbReference>
<sequence>MFAGLSAFPLTPLRNDEVDEVAYAGLIERLVAAGVDSITALGSTGAYPYLTTDERRRVARVALEHAGSVPVVVGVGALRTSQVIGLARDAADAGASGVLLAPMSYQPLTDDDVFGLYEDVAAAVPLPVIVYDNPGTTHFEFSDALYARIAQLPNIASIKIPGVPAEPDAARARVEQIRSAVSDRVTIGISGDASAARGLNAGCDTWYSVIGGTLPEAALAICRAARSGDAAAAMAESDRLQPLWDLFAEHGGSFRVIAAIAELGGLVTPNSLPLPVRGLDRTARDRVARVVRELGLIPPA</sequence>
<comment type="similarity">
    <text evidence="1 3">Belongs to the DapA family.</text>
</comment>
<reference evidence="4 5" key="1">
    <citation type="journal article" date="2019" name="Int. J. Syst. Evol. Microbiol.">
        <title>The Global Catalogue of Microorganisms (GCM) 10K type strain sequencing project: providing services to taxonomists for standard genome sequencing and annotation.</title>
        <authorList>
            <consortium name="The Broad Institute Genomics Platform"/>
            <consortium name="The Broad Institute Genome Sequencing Center for Infectious Disease"/>
            <person name="Wu L."/>
            <person name="Ma J."/>
        </authorList>
    </citation>
    <scope>NUCLEOTIDE SEQUENCE [LARGE SCALE GENOMIC DNA]</scope>
    <source>
        <strain evidence="4 5">JCM 14322</strain>
    </source>
</reference>
<evidence type="ECO:0000313" key="5">
    <source>
        <dbReference type="Proteomes" id="UP001500002"/>
    </source>
</evidence>
<dbReference type="SMART" id="SM01130">
    <property type="entry name" value="DHDPS"/>
    <property type="match status" value="1"/>
</dbReference>
<dbReference type="PIRSF" id="PIRSF001365">
    <property type="entry name" value="DHDPS"/>
    <property type="match status" value="1"/>
</dbReference>
<organism evidence="4 5">
    <name type="scientific">Agromyces neolithicus</name>
    <dbReference type="NCBI Taxonomy" id="269420"/>
    <lineage>
        <taxon>Bacteria</taxon>
        <taxon>Bacillati</taxon>
        <taxon>Actinomycetota</taxon>
        <taxon>Actinomycetes</taxon>
        <taxon>Micrococcales</taxon>
        <taxon>Microbacteriaceae</taxon>
        <taxon>Agromyces</taxon>
    </lineage>
</organism>
<dbReference type="Pfam" id="PF00701">
    <property type="entry name" value="DHDPS"/>
    <property type="match status" value="1"/>
</dbReference>
<accession>A0ABN2M8X9</accession>
<dbReference type="PRINTS" id="PR00146">
    <property type="entry name" value="DHPICSNTHASE"/>
</dbReference>
<keyword evidence="2 3" id="KW-0456">Lyase</keyword>
<dbReference type="Proteomes" id="UP001500002">
    <property type="component" value="Unassembled WGS sequence"/>
</dbReference>
<dbReference type="EMBL" id="BAAANJ010000009">
    <property type="protein sequence ID" value="GAA1815291.1"/>
    <property type="molecule type" value="Genomic_DNA"/>
</dbReference>
<keyword evidence="5" id="KW-1185">Reference proteome</keyword>
<evidence type="ECO:0000256" key="1">
    <source>
        <dbReference type="ARBA" id="ARBA00007592"/>
    </source>
</evidence>
<gene>
    <name evidence="4" type="ORF">GCM10009749_26260</name>
</gene>
<evidence type="ECO:0000256" key="2">
    <source>
        <dbReference type="ARBA" id="ARBA00023239"/>
    </source>
</evidence>
<dbReference type="InterPro" id="IPR002220">
    <property type="entry name" value="DapA-like"/>
</dbReference>
<protein>
    <submittedName>
        <fullName evidence="4">Dihydrodipicolinate synthase family protein</fullName>
    </submittedName>
</protein>
<proteinExistence type="inferred from homology"/>
<comment type="caution">
    <text evidence="4">The sequence shown here is derived from an EMBL/GenBank/DDBJ whole genome shotgun (WGS) entry which is preliminary data.</text>
</comment>
<evidence type="ECO:0000256" key="3">
    <source>
        <dbReference type="PIRNR" id="PIRNR001365"/>
    </source>
</evidence>
<dbReference type="SUPFAM" id="SSF51569">
    <property type="entry name" value="Aldolase"/>
    <property type="match status" value="1"/>
</dbReference>
<evidence type="ECO:0000313" key="4">
    <source>
        <dbReference type="EMBL" id="GAA1815291.1"/>
    </source>
</evidence>
<dbReference type="Gene3D" id="3.20.20.70">
    <property type="entry name" value="Aldolase class I"/>
    <property type="match status" value="1"/>
</dbReference>
<dbReference type="RefSeq" id="WP_344296762.1">
    <property type="nucleotide sequence ID" value="NZ_BAAANJ010000009.1"/>
</dbReference>
<dbReference type="PANTHER" id="PTHR12128">
    <property type="entry name" value="DIHYDRODIPICOLINATE SYNTHASE"/>
    <property type="match status" value="1"/>
</dbReference>
<dbReference type="InterPro" id="IPR013785">
    <property type="entry name" value="Aldolase_TIM"/>
</dbReference>